<proteinExistence type="predicted"/>
<dbReference type="EMBL" id="SRZB01000006">
    <property type="protein sequence ID" value="TGX99653.1"/>
    <property type="molecule type" value="Genomic_DNA"/>
</dbReference>
<dbReference type="Proteomes" id="UP000307720">
    <property type="component" value="Unassembled WGS sequence"/>
</dbReference>
<reference evidence="1" key="1">
    <citation type="submission" date="2019-04" db="EMBL/GenBank/DDBJ databases">
        <title>Microbes associate with the intestines of laboratory mice.</title>
        <authorList>
            <person name="Navarre W."/>
            <person name="Wong E."/>
            <person name="Huang K."/>
            <person name="Tropini C."/>
            <person name="Ng K."/>
            <person name="Yu B."/>
        </authorList>
    </citation>
    <scope>NUCLEOTIDE SEQUENCE</scope>
    <source>
        <strain evidence="1">NM72_1-8</strain>
    </source>
</reference>
<keyword evidence="2" id="KW-1185">Reference proteome</keyword>
<comment type="caution">
    <text evidence="1">The sequence shown here is derived from an EMBL/GenBank/DDBJ whole genome shotgun (WGS) entry which is preliminary data.</text>
</comment>
<evidence type="ECO:0000313" key="2">
    <source>
        <dbReference type="Proteomes" id="UP000307720"/>
    </source>
</evidence>
<organism evidence="1 2">
    <name type="scientific">Hominisplanchenecus murintestinalis</name>
    <dbReference type="NCBI Taxonomy" id="2941517"/>
    <lineage>
        <taxon>Bacteria</taxon>
        <taxon>Bacillati</taxon>
        <taxon>Bacillota</taxon>
        <taxon>Clostridia</taxon>
        <taxon>Lachnospirales</taxon>
        <taxon>Lachnospiraceae</taxon>
        <taxon>Hominisplanchenecus</taxon>
    </lineage>
</organism>
<protein>
    <submittedName>
        <fullName evidence="1">Uncharacterized protein</fullName>
    </submittedName>
</protein>
<gene>
    <name evidence="1" type="ORF">E5357_05080</name>
</gene>
<evidence type="ECO:0000313" key="1">
    <source>
        <dbReference type="EMBL" id="TGX99653.1"/>
    </source>
</evidence>
<name>A0AC61R1M4_9FIRM</name>
<sequence length="625" mass="70895">MKKRGIIALFLAGALTTSLPGMDVGAAWKSDANGRYFTQKASPGYAVGWKKIGKYHYYFNTDKYAAVGWKLIKNDWYYFNAKGRMLSGIWIDDSYLGADGKMVKNTVIDGIRIDENGNRITDNPTESTTAGTTSSKALKNTWVLRDGNKYYYDYRGKLAAGFFTIKDATYYFDPDTGILQSGVVKVGKKYYYFDPDTGVQKTGYIVLKDGTGYYFSPKTKAAYKGWHKIGKKYYYFNSKGVLQRNKWISKKYYVDHLGRRCKGWLTLNNKTYYLNPKTGIRTKGLTRIGNDTYYFKTNGVMLQNQWKKNRFFQADGKMAVKTWVNNQYVNANGRITKTKSAGFFTEKKKTYYIRANLTMAKNCWELINNKWYFFKSNGVLLKNAWKDNYYVDADGVRVLDRFYTINKVTYLFLPDGTLAKGFADYKENRYYLDPVSGAMKTGFQLINGLNYYFDPSNGVMARNTVLTINDSVYSFDANGAATLDASGYAMGRSIAEYAQKFIGYPYSYGGATDLTKGVDCSGFVKLVFQHFGIKLPRTSQAQALGHNSKEPGGPFAQVKYVSEKELLPGDVIGYYYTAPTHVAIYIGNGKVVHASNSQPYPKGGIKISDYDLGNPKNITRIMRYW</sequence>
<accession>A0AC61R1M4</accession>